<evidence type="ECO:0000313" key="4">
    <source>
        <dbReference type="Proteomes" id="UP000324748"/>
    </source>
</evidence>
<organism evidence="2 4">
    <name type="scientific">Puccinia graminis f. sp. tritici</name>
    <dbReference type="NCBI Taxonomy" id="56615"/>
    <lineage>
        <taxon>Eukaryota</taxon>
        <taxon>Fungi</taxon>
        <taxon>Dikarya</taxon>
        <taxon>Basidiomycota</taxon>
        <taxon>Pucciniomycotina</taxon>
        <taxon>Pucciniomycetes</taxon>
        <taxon>Pucciniales</taxon>
        <taxon>Pucciniaceae</taxon>
        <taxon>Puccinia</taxon>
    </lineage>
</organism>
<accession>A0A5B0PBA8</accession>
<feature type="compositionally biased region" description="Basic residues" evidence="1">
    <location>
        <begin position="118"/>
        <end position="132"/>
    </location>
</feature>
<name>A0A5B0PBA8_PUCGR</name>
<dbReference type="Proteomes" id="UP000325313">
    <property type="component" value="Unassembled WGS sequence"/>
</dbReference>
<reference evidence="4 5" key="1">
    <citation type="submission" date="2019-05" db="EMBL/GenBank/DDBJ databases">
        <title>Emergence of the Ug99 lineage of the wheat stem rust pathogen through somatic hybridization.</title>
        <authorList>
            <person name="Li F."/>
            <person name="Upadhyaya N.M."/>
            <person name="Sperschneider J."/>
            <person name="Matny O."/>
            <person name="Nguyen-Phuc H."/>
            <person name="Mago R."/>
            <person name="Raley C."/>
            <person name="Miller M.E."/>
            <person name="Silverstein K.A.T."/>
            <person name="Henningsen E."/>
            <person name="Hirsch C.D."/>
            <person name="Visser B."/>
            <person name="Pretorius Z.A."/>
            <person name="Steffenson B.J."/>
            <person name="Schwessinger B."/>
            <person name="Dodds P.N."/>
            <person name="Figueroa M."/>
        </authorList>
    </citation>
    <scope>NUCLEOTIDE SEQUENCE [LARGE SCALE GENOMIC DNA]</scope>
    <source>
        <strain evidence="2">21-0</strain>
        <strain evidence="3 5">Ug99</strain>
    </source>
</reference>
<feature type="region of interest" description="Disordered" evidence="1">
    <location>
        <begin position="360"/>
        <end position="384"/>
    </location>
</feature>
<feature type="region of interest" description="Disordered" evidence="1">
    <location>
        <begin position="105"/>
        <end position="132"/>
    </location>
</feature>
<evidence type="ECO:0008006" key="6">
    <source>
        <dbReference type="Google" id="ProtNLM"/>
    </source>
</evidence>
<keyword evidence="4" id="KW-1185">Reference proteome</keyword>
<feature type="region of interest" description="Disordered" evidence="1">
    <location>
        <begin position="269"/>
        <end position="304"/>
    </location>
</feature>
<feature type="compositionally biased region" description="Polar residues" evidence="1">
    <location>
        <begin position="505"/>
        <end position="514"/>
    </location>
</feature>
<gene>
    <name evidence="2" type="ORF">PGT21_032908</name>
    <name evidence="3" type="ORF">PGTUg99_003317</name>
</gene>
<feature type="region of interest" description="Disordered" evidence="1">
    <location>
        <begin position="471"/>
        <end position="514"/>
    </location>
</feature>
<dbReference type="OrthoDB" id="2499479at2759"/>
<sequence length="514" mass="56492">MDDGIERAILTNEELLQETAAILNQQLSSSTSPETDIHSIRFCSDFLTPNHEANYPTDPLQIKGFDSLERPTHLDQPIDPRLEAENPTVNQSIFNPHNILDPFSPGSQSNLNSQVLTKPRRSAKRRKTNLKKHQNVRLHALDIPTCPAEQPEVCTQESLAVNEINIPTNNLEPASSSINGCRDEFSRSKFISVPSGEDESPHDDPTYQPDQNKTSLSDSAIIHDGLSTKQVTETAQVKSMFLYENPSSNLITERNIHPLLQTIQPSLQLFPSTQSPNQTDSQYAQTSRKTADPTKQASGSPKLPTCPTSYLGNTQVDVHGAGAGGGAAAVLAAAAAQQVSPTAVAIPLQDMIVTAQTEEVQEDGFGGKGSEEGGEPLPTSYNPDQFRSCNRIHWTKEEEELLLAEVEMNWERYDCMAHIMKRHGPRGSVSRAFADRTGVSLKDKAVNISSRWYRDGTEVSAARRRAFARFRPKQLRGKPRNELPGMACLSDPLTPSVPDTHHPPQHSSPCASSQ</sequence>
<evidence type="ECO:0000256" key="1">
    <source>
        <dbReference type="SAM" id="MobiDB-lite"/>
    </source>
</evidence>
<protein>
    <recommendedName>
        <fullName evidence="6">Myb-like domain-containing protein</fullName>
    </recommendedName>
</protein>
<proteinExistence type="predicted"/>
<feature type="compositionally biased region" description="Polar residues" evidence="1">
    <location>
        <begin position="105"/>
        <end position="116"/>
    </location>
</feature>
<evidence type="ECO:0000313" key="5">
    <source>
        <dbReference type="Proteomes" id="UP000325313"/>
    </source>
</evidence>
<evidence type="ECO:0000313" key="2">
    <source>
        <dbReference type="EMBL" id="KAA1098296.1"/>
    </source>
</evidence>
<feature type="compositionally biased region" description="Polar residues" evidence="1">
    <location>
        <begin position="269"/>
        <end position="299"/>
    </location>
</feature>
<dbReference type="InterPro" id="IPR052833">
    <property type="entry name" value="Telomeric_DNA-bd_trans-reg"/>
</dbReference>
<dbReference type="EMBL" id="VSWC01000066">
    <property type="protein sequence ID" value="KAA1098296.1"/>
    <property type="molecule type" value="Genomic_DNA"/>
</dbReference>
<feature type="region of interest" description="Disordered" evidence="1">
    <location>
        <begin position="192"/>
        <end position="214"/>
    </location>
</feature>
<dbReference type="PANTHER" id="PTHR47807">
    <property type="entry name" value="PROTEIN TBF1"/>
    <property type="match status" value="1"/>
</dbReference>
<dbReference type="EMBL" id="VDEP01000086">
    <property type="protein sequence ID" value="KAA1132260.1"/>
    <property type="molecule type" value="Genomic_DNA"/>
</dbReference>
<dbReference type="Proteomes" id="UP000324748">
    <property type="component" value="Unassembled WGS sequence"/>
</dbReference>
<dbReference type="AlphaFoldDB" id="A0A5B0PBA8"/>
<dbReference type="PANTHER" id="PTHR47807:SF1">
    <property type="entry name" value="PROTEIN TBF1"/>
    <property type="match status" value="1"/>
</dbReference>
<comment type="caution">
    <text evidence="2">The sequence shown here is derived from an EMBL/GenBank/DDBJ whole genome shotgun (WGS) entry which is preliminary data.</text>
</comment>
<evidence type="ECO:0000313" key="3">
    <source>
        <dbReference type="EMBL" id="KAA1132260.1"/>
    </source>
</evidence>